<dbReference type="GO" id="GO:0005975">
    <property type="term" value="P:carbohydrate metabolic process"/>
    <property type="evidence" value="ECO:0007669"/>
    <property type="project" value="InterPro"/>
</dbReference>
<dbReference type="GO" id="GO:0016787">
    <property type="term" value="F:hydrolase activity"/>
    <property type="evidence" value="ECO:0007669"/>
    <property type="project" value="UniProtKB-KW"/>
</dbReference>
<evidence type="ECO:0000256" key="1">
    <source>
        <dbReference type="ARBA" id="ARBA00001946"/>
    </source>
</evidence>
<evidence type="ECO:0000256" key="3">
    <source>
        <dbReference type="ARBA" id="ARBA00008843"/>
    </source>
</evidence>
<evidence type="ECO:0000256" key="4">
    <source>
        <dbReference type="ARBA" id="ARBA00018477"/>
    </source>
</evidence>
<dbReference type="InterPro" id="IPR011330">
    <property type="entry name" value="Glyco_hydro/deAcase_b/a-brl"/>
</dbReference>
<evidence type="ECO:0000256" key="5">
    <source>
        <dbReference type="ARBA" id="ARBA00022723"/>
    </source>
</evidence>
<dbReference type="PANTHER" id="PTHR31609">
    <property type="entry name" value="YDJC DEACETYLASE FAMILY MEMBER"/>
    <property type="match status" value="1"/>
</dbReference>
<dbReference type="EMBL" id="HBIV01001655">
    <property type="protein sequence ID" value="CAE0645260.1"/>
    <property type="molecule type" value="Transcribed_RNA"/>
</dbReference>
<keyword evidence="8" id="KW-0119">Carbohydrate metabolism</keyword>
<dbReference type="Gene3D" id="3.20.20.370">
    <property type="entry name" value="Glycoside hydrolase/deacetylase"/>
    <property type="match status" value="1"/>
</dbReference>
<accession>A0A7S3Y9V5</accession>
<evidence type="ECO:0000256" key="6">
    <source>
        <dbReference type="ARBA" id="ARBA00022801"/>
    </source>
</evidence>
<dbReference type="GO" id="GO:0046872">
    <property type="term" value="F:metal ion binding"/>
    <property type="evidence" value="ECO:0007669"/>
    <property type="project" value="UniProtKB-KW"/>
</dbReference>
<protein>
    <recommendedName>
        <fullName evidence="4">Carbohydrate deacetylase</fullName>
    </recommendedName>
</protein>
<dbReference type="InterPro" id="IPR006879">
    <property type="entry name" value="YdjC-like"/>
</dbReference>
<evidence type="ECO:0000256" key="7">
    <source>
        <dbReference type="ARBA" id="ARBA00022842"/>
    </source>
</evidence>
<comment type="similarity">
    <text evidence="3">Belongs to the YdjC deacetylase family.</text>
</comment>
<comment type="function">
    <text evidence="2">Probably catalyzes the deacetylation of acetylated carbohydrates an important step in the degradation of oligosaccharides.</text>
</comment>
<comment type="cofactor">
    <cofactor evidence="1">
        <name>Mg(2+)</name>
        <dbReference type="ChEBI" id="CHEBI:18420"/>
    </cofactor>
</comment>
<gene>
    <name evidence="9" type="ORF">LGLO00237_LOCUS1151</name>
</gene>
<dbReference type="PANTHER" id="PTHR31609:SF1">
    <property type="entry name" value="CARBOHYDRATE DEACETYLASE"/>
    <property type="match status" value="1"/>
</dbReference>
<sequence>MAEVLVELQAQLMWFFNEFGRNPTHVDGHNHIHVLPGVSAVVVSLCLKRSIRWIRMPLENMESVLEDRKQEMFCTEVVKNAKAARTLFASCGLRMADVFAGMNLSGKVMSRDRILKVLDRSSCRRLCCYEPTYVEIMTHPGYPSRTGDSFSRSFDRLHELRVLTDPKLMTELMRKCKLSPFPRLGRHGLQSSPNETAMSSECKTVPLHFSRQTMETEIQRPVQNVYNNHVKTSA</sequence>
<keyword evidence="6" id="KW-0378">Hydrolase</keyword>
<evidence type="ECO:0000256" key="2">
    <source>
        <dbReference type="ARBA" id="ARBA00003451"/>
    </source>
</evidence>
<evidence type="ECO:0000256" key="8">
    <source>
        <dbReference type="ARBA" id="ARBA00023277"/>
    </source>
</evidence>
<keyword evidence="5" id="KW-0479">Metal-binding</keyword>
<evidence type="ECO:0000313" key="9">
    <source>
        <dbReference type="EMBL" id="CAE0645260.1"/>
    </source>
</evidence>
<dbReference type="Pfam" id="PF04794">
    <property type="entry name" value="YdjC"/>
    <property type="match status" value="1"/>
</dbReference>
<reference evidence="9" key="1">
    <citation type="submission" date="2021-01" db="EMBL/GenBank/DDBJ databases">
        <authorList>
            <person name="Corre E."/>
            <person name="Pelletier E."/>
            <person name="Niang G."/>
            <person name="Scheremetjew M."/>
            <person name="Finn R."/>
            <person name="Kale V."/>
            <person name="Holt S."/>
            <person name="Cochrane G."/>
            <person name="Meng A."/>
            <person name="Brown T."/>
            <person name="Cohen L."/>
        </authorList>
    </citation>
    <scope>NUCLEOTIDE SEQUENCE</scope>
    <source>
        <strain evidence="9">CCCM811</strain>
    </source>
</reference>
<proteinExistence type="inferred from homology"/>
<name>A0A7S3Y9V5_9EUKA</name>
<dbReference type="AlphaFoldDB" id="A0A7S3Y9V5"/>
<organism evidence="9">
    <name type="scientific">Lotharella globosa</name>
    <dbReference type="NCBI Taxonomy" id="91324"/>
    <lineage>
        <taxon>Eukaryota</taxon>
        <taxon>Sar</taxon>
        <taxon>Rhizaria</taxon>
        <taxon>Cercozoa</taxon>
        <taxon>Chlorarachniophyceae</taxon>
        <taxon>Lotharella</taxon>
    </lineage>
</organism>
<keyword evidence="7" id="KW-0460">Magnesium</keyword>
<dbReference type="GO" id="GO:0019213">
    <property type="term" value="F:deacetylase activity"/>
    <property type="evidence" value="ECO:0007669"/>
    <property type="project" value="TreeGrafter"/>
</dbReference>
<dbReference type="SUPFAM" id="SSF88713">
    <property type="entry name" value="Glycoside hydrolase/deacetylase"/>
    <property type="match status" value="1"/>
</dbReference>